<feature type="domain" description="NACHT-NTPase and P-loop NTPases N-terminal" evidence="4">
    <location>
        <begin position="17"/>
        <end position="135"/>
    </location>
</feature>
<reference evidence="5 6" key="1">
    <citation type="journal article" date="2012" name="PLoS Pathog.">
        <title>Diverse lifestyles and strategies of plant pathogenesis encoded in the genomes of eighteen Dothideomycetes fungi.</title>
        <authorList>
            <person name="Ohm R.A."/>
            <person name="Feau N."/>
            <person name="Henrissat B."/>
            <person name="Schoch C.L."/>
            <person name="Horwitz B.A."/>
            <person name="Barry K.W."/>
            <person name="Condon B.J."/>
            <person name="Copeland A.C."/>
            <person name="Dhillon B."/>
            <person name="Glaser F."/>
            <person name="Hesse C.N."/>
            <person name="Kosti I."/>
            <person name="LaButti K."/>
            <person name="Lindquist E.A."/>
            <person name="Lucas S."/>
            <person name="Salamov A.A."/>
            <person name="Bradshaw R.E."/>
            <person name="Ciuffetti L."/>
            <person name="Hamelin R.C."/>
            <person name="Kema G.H.J."/>
            <person name="Lawrence C."/>
            <person name="Scott J.A."/>
            <person name="Spatafora J.W."/>
            <person name="Turgeon B.G."/>
            <person name="de Wit P.J.G.M."/>
            <person name="Zhong S."/>
            <person name="Goodwin S.B."/>
            <person name="Grigoriev I.V."/>
        </authorList>
    </citation>
    <scope>NUCLEOTIDE SEQUENCE [LARGE SCALE GENOMIC DNA]</scope>
    <source>
        <strain evidence="6">28A</strain>
    </source>
</reference>
<organism evidence="5 6">
    <name type="scientific">Exserohilum turcicum (strain 28A)</name>
    <name type="common">Northern leaf blight fungus</name>
    <name type="synonym">Setosphaeria turcica</name>
    <dbReference type="NCBI Taxonomy" id="671987"/>
    <lineage>
        <taxon>Eukaryota</taxon>
        <taxon>Fungi</taxon>
        <taxon>Dikarya</taxon>
        <taxon>Ascomycota</taxon>
        <taxon>Pezizomycotina</taxon>
        <taxon>Dothideomycetes</taxon>
        <taxon>Pleosporomycetidae</taxon>
        <taxon>Pleosporales</taxon>
        <taxon>Pleosporineae</taxon>
        <taxon>Pleosporaceae</taxon>
        <taxon>Exserohilum</taxon>
    </lineage>
</organism>
<keyword evidence="2" id="KW-0175">Coiled coil</keyword>
<dbReference type="InterPro" id="IPR036770">
    <property type="entry name" value="Ankyrin_rpt-contain_sf"/>
</dbReference>
<dbReference type="AlphaFoldDB" id="R0K394"/>
<feature type="coiled-coil region" evidence="2">
    <location>
        <begin position="31"/>
        <end position="71"/>
    </location>
</feature>
<protein>
    <recommendedName>
        <fullName evidence="4">NACHT-NTPase and P-loop NTPases N-terminal domain-containing protein</fullName>
    </recommendedName>
</protein>
<evidence type="ECO:0000256" key="2">
    <source>
        <dbReference type="SAM" id="Coils"/>
    </source>
</evidence>
<accession>R0K394</accession>
<dbReference type="Pfam" id="PF17107">
    <property type="entry name" value="SesA"/>
    <property type="match status" value="1"/>
</dbReference>
<dbReference type="InterPro" id="IPR002110">
    <property type="entry name" value="Ankyrin_rpt"/>
</dbReference>
<dbReference type="PROSITE" id="PS50088">
    <property type="entry name" value="ANK_REPEAT"/>
    <property type="match status" value="1"/>
</dbReference>
<dbReference type="eggNOG" id="ENOG502SQZW">
    <property type="taxonomic scope" value="Eukaryota"/>
</dbReference>
<feature type="repeat" description="ANK" evidence="1">
    <location>
        <begin position="323"/>
        <end position="355"/>
    </location>
</feature>
<sequence>MEALSGVASGMAVASLSIQLIESIGKIKTFIHNFKDAQKELERLVDLLERLEALLVDVRALMERQASLQAQHFPKPSMTILKCLESCEKTLEPLHSVVERYTPSKYKVGTSMDRLKSGLRVAFKAKDIEGFETRIEREINFLHASLGANCGAILMQLGPALLSTRRIDETIHQNTLVPVVSSVETMNISSMQDNGMISHLGATRGSLSRTFVRSPFERIGIYRCRIVRRIPCGSGKTTPGHGQENSMVISEDDETTIVWRMLGYGLTWIQHRSFGKCVPSLSTFPVICEFPDSVYTVFDTGEIQDFQDLLDRGVVHPFSRDYDGESLLHVAASYGRADIYLLLRKLGLEQTLSNHNKSPLLIAFDWFYFPDSPSIIDLYRYILYDTTLVDDFSSSHWSYATSSMNDAWSCEWFFSQATQVLPPEDSLRVHLRIIQLEWQRMSDRMQGYFILLHTMPCSSEYPHFDLDADLLYLIQTGQGNLLYYTIYRCFRSCDSFTLGGILVEWLLNAGIDVEEWMSHEMKRWNIQHMFTRMGFAKKMVLEICKDGGWRLGFEYVFDSEASGYLVVAEYQALSVEPIIETDWPFYDLWSKFYDWSRRGSLCGQEASDEYEKYLEPKRRKRFERRTAAKQRKERARTGQKIPKSRIPGTWVW</sequence>
<dbReference type="SUPFAM" id="SSF48403">
    <property type="entry name" value="Ankyrin repeat"/>
    <property type="match status" value="1"/>
</dbReference>
<keyword evidence="6" id="KW-1185">Reference proteome</keyword>
<evidence type="ECO:0000256" key="1">
    <source>
        <dbReference type="PROSITE-ProRule" id="PRU00023"/>
    </source>
</evidence>
<dbReference type="GeneID" id="19399401"/>
<dbReference type="HOGENOM" id="CLU_027897_0_0_1"/>
<dbReference type="STRING" id="671987.R0K394"/>
<evidence type="ECO:0000313" key="6">
    <source>
        <dbReference type="Proteomes" id="UP000016935"/>
    </source>
</evidence>
<dbReference type="Gene3D" id="1.25.40.20">
    <property type="entry name" value="Ankyrin repeat-containing domain"/>
    <property type="match status" value="1"/>
</dbReference>
<keyword evidence="1" id="KW-0040">ANK repeat</keyword>
<dbReference type="RefSeq" id="XP_008029848.1">
    <property type="nucleotide sequence ID" value="XM_008031657.1"/>
</dbReference>
<evidence type="ECO:0000313" key="5">
    <source>
        <dbReference type="EMBL" id="EOA82852.1"/>
    </source>
</evidence>
<evidence type="ECO:0000256" key="3">
    <source>
        <dbReference type="SAM" id="MobiDB-lite"/>
    </source>
</evidence>
<evidence type="ECO:0000259" key="4">
    <source>
        <dbReference type="Pfam" id="PF17107"/>
    </source>
</evidence>
<dbReference type="InterPro" id="IPR031352">
    <property type="entry name" value="SesA"/>
</dbReference>
<name>R0K394_EXST2</name>
<feature type="region of interest" description="Disordered" evidence="3">
    <location>
        <begin position="622"/>
        <end position="652"/>
    </location>
</feature>
<dbReference type="EMBL" id="KB908844">
    <property type="protein sequence ID" value="EOA82852.1"/>
    <property type="molecule type" value="Genomic_DNA"/>
</dbReference>
<dbReference type="Proteomes" id="UP000016935">
    <property type="component" value="Unassembled WGS sequence"/>
</dbReference>
<proteinExistence type="predicted"/>
<dbReference type="OrthoDB" id="3200163at2759"/>
<feature type="compositionally biased region" description="Basic residues" evidence="3">
    <location>
        <begin position="622"/>
        <end position="634"/>
    </location>
</feature>
<gene>
    <name evidence="5" type="ORF">SETTUDRAFT_165240</name>
</gene>
<reference evidence="5 6" key="2">
    <citation type="journal article" date="2013" name="PLoS Genet.">
        <title>Comparative genome structure, secondary metabolite, and effector coding capacity across Cochliobolus pathogens.</title>
        <authorList>
            <person name="Condon B.J."/>
            <person name="Leng Y."/>
            <person name="Wu D."/>
            <person name="Bushley K.E."/>
            <person name="Ohm R.A."/>
            <person name="Otillar R."/>
            <person name="Martin J."/>
            <person name="Schackwitz W."/>
            <person name="Grimwood J."/>
            <person name="MohdZainudin N."/>
            <person name="Xue C."/>
            <person name="Wang R."/>
            <person name="Manning V.A."/>
            <person name="Dhillon B."/>
            <person name="Tu Z.J."/>
            <person name="Steffenson B.J."/>
            <person name="Salamov A."/>
            <person name="Sun H."/>
            <person name="Lowry S."/>
            <person name="LaButti K."/>
            <person name="Han J."/>
            <person name="Copeland A."/>
            <person name="Lindquist E."/>
            <person name="Barry K."/>
            <person name="Schmutz J."/>
            <person name="Baker S.E."/>
            <person name="Ciuffetti L.M."/>
            <person name="Grigoriev I.V."/>
            <person name="Zhong S."/>
            <person name="Turgeon B.G."/>
        </authorList>
    </citation>
    <scope>NUCLEOTIDE SEQUENCE [LARGE SCALE GENOMIC DNA]</scope>
    <source>
        <strain evidence="6">28A</strain>
    </source>
</reference>